<comment type="caution">
    <text evidence="3">The sequence shown here is derived from an EMBL/GenBank/DDBJ whole genome shotgun (WGS) entry which is preliminary data.</text>
</comment>
<dbReference type="InterPro" id="IPR021449">
    <property type="entry name" value="DUF3099"/>
</dbReference>
<keyword evidence="2" id="KW-0812">Transmembrane</keyword>
<gene>
    <name evidence="3" type="ORF">FCI23_28365</name>
</gene>
<keyword evidence="2" id="KW-1133">Transmembrane helix</keyword>
<keyword evidence="2" id="KW-0472">Membrane</keyword>
<evidence type="ECO:0000313" key="4">
    <source>
        <dbReference type="Proteomes" id="UP000305778"/>
    </source>
</evidence>
<feature type="transmembrane region" description="Helical" evidence="2">
    <location>
        <begin position="45"/>
        <end position="65"/>
    </location>
</feature>
<dbReference type="Pfam" id="PF11298">
    <property type="entry name" value="DUF3099"/>
    <property type="match status" value="1"/>
</dbReference>
<evidence type="ECO:0000256" key="2">
    <source>
        <dbReference type="SAM" id="Phobius"/>
    </source>
</evidence>
<dbReference type="EMBL" id="SUMC01000031">
    <property type="protein sequence ID" value="TKA08404.1"/>
    <property type="molecule type" value="Genomic_DNA"/>
</dbReference>
<keyword evidence="4" id="KW-1185">Reference proteome</keyword>
<accession>A0A4U0SFN6</accession>
<feature type="compositionally biased region" description="Acidic residues" evidence="1">
    <location>
        <begin position="78"/>
        <end position="90"/>
    </location>
</feature>
<dbReference type="OrthoDB" id="3830550at2"/>
<proteinExistence type="predicted"/>
<feature type="region of interest" description="Disordered" evidence="1">
    <location>
        <begin position="69"/>
        <end position="97"/>
    </location>
</feature>
<dbReference type="AlphaFoldDB" id="A0A4U0SFN6"/>
<reference evidence="3 4" key="1">
    <citation type="submission" date="2019-04" db="EMBL/GenBank/DDBJ databases">
        <title>Streptomyces oryziradicis sp. nov., a novel actinomycete isolated from rhizosphere soil of rice (Oryza sativa L.).</title>
        <authorList>
            <person name="Li C."/>
        </authorList>
    </citation>
    <scope>NUCLEOTIDE SEQUENCE [LARGE SCALE GENOMIC DNA]</scope>
    <source>
        <strain evidence="3 4">NEAU-C40</strain>
    </source>
</reference>
<protein>
    <submittedName>
        <fullName evidence="3">DUF1275 domain-containing protein</fullName>
    </submittedName>
</protein>
<evidence type="ECO:0000256" key="1">
    <source>
        <dbReference type="SAM" id="MobiDB-lite"/>
    </source>
</evidence>
<dbReference type="Proteomes" id="UP000305778">
    <property type="component" value="Unassembled WGS sequence"/>
</dbReference>
<evidence type="ECO:0000313" key="3">
    <source>
        <dbReference type="EMBL" id="TKA08404.1"/>
    </source>
</evidence>
<feature type="transmembrane region" description="Helical" evidence="2">
    <location>
        <begin position="20"/>
        <end position="39"/>
    </location>
</feature>
<organism evidence="3 4">
    <name type="scientific">Actinacidiphila oryziradicis</name>
    <dbReference type="NCBI Taxonomy" id="2571141"/>
    <lineage>
        <taxon>Bacteria</taxon>
        <taxon>Bacillati</taxon>
        <taxon>Actinomycetota</taxon>
        <taxon>Actinomycetes</taxon>
        <taxon>Kitasatosporales</taxon>
        <taxon>Streptomycetaceae</taxon>
        <taxon>Actinacidiphila</taxon>
    </lineage>
</organism>
<name>A0A4U0SFN6_9ACTN</name>
<sequence>MPGCGPRPYRRSVLSRRRHWYFVMMIGCILLFVLAWAVVRLWSVPAAVAMCLVAMVIPPVAAIVANRRGPDDRWWDDPSGDDQSDQWWDELDGKRRH</sequence>